<sequence>MPPGPPAGGPPVVVLPPVPAGPLLVVRHVRCLPGFAPDEAGACRRFDDPVIVCRPLPGSASPCGVLPPSPTPYGLGPAMRLNY</sequence>
<protein>
    <submittedName>
        <fullName evidence="1">Uncharacterized protein</fullName>
    </submittedName>
</protein>
<comment type="caution">
    <text evidence="1">The sequence shown here is derived from an EMBL/GenBank/DDBJ whole genome shotgun (WGS) entry which is preliminary data.</text>
</comment>
<organism evidence="1 2">
    <name type="scientific">Methylobacterium oryzihabitans</name>
    <dbReference type="NCBI Taxonomy" id="2499852"/>
    <lineage>
        <taxon>Bacteria</taxon>
        <taxon>Pseudomonadati</taxon>
        <taxon>Pseudomonadota</taxon>
        <taxon>Alphaproteobacteria</taxon>
        <taxon>Hyphomicrobiales</taxon>
        <taxon>Methylobacteriaceae</taxon>
        <taxon>Methylobacterium</taxon>
    </lineage>
</organism>
<dbReference type="OrthoDB" id="9973954at2"/>
<keyword evidence="2" id="KW-1185">Reference proteome</keyword>
<reference evidence="1 2" key="1">
    <citation type="submission" date="2019-01" db="EMBL/GenBank/DDBJ databases">
        <authorList>
            <person name="Chen W.-M."/>
        </authorList>
    </citation>
    <scope>NUCLEOTIDE SEQUENCE [LARGE SCALE GENOMIC DNA]</scope>
    <source>
        <strain evidence="1 2">TER-1</strain>
    </source>
</reference>
<evidence type="ECO:0000313" key="1">
    <source>
        <dbReference type="EMBL" id="RVU12564.1"/>
    </source>
</evidence>
<dbReference type="Proteomes" id="UP000286997">
    <property type="component" value="Unassembled WGS sequence"/>
</dbReference>
<dbReference type="EMBL" id="SACP01000052">
    <property type="protein sequence ID" value="RVU12564.1"/>
    <property type="molecule type" value="Genomic_DNA"/>
</dbReference>
<name>A0A437NRE6_9HYPH</name>
<gene>
    <name evidence="1" type="ORF">EOE48_27515</name>
</gene>
<proteinExistence type="predicted"/>
<accession>A0A437NRE6</accession>
<dbReference type="RefSeq" id="WP_127734075.1">
    <property type="nucleotide sequence ID" value="NZ_SACP01000052.1"/>
</dbReference>
<dbReference type="AlphaFoldDB" id="A0A437NRE6"/>
<evidence type="ECO:0000313" key="2">
    <source>
        <dbReference type="Proteomes" id="UP000286997"/>
    </source>
</evidence>